<sequence>MNRRLTDSIEKKHLKQKLKTGQKVGAPVLNWVQKNPEFTKAVADKVPHLEVTASIVEQRSTIKRGARIKP</sequence>
<feature type="compositionally biased region" description="Basic and acidic residues" evidence="1">
    <location>
        <begin position="1"/>
        <end position="11"/>
    </location>
</feature>
<accession>A0ABU1ALK4</accession>
<evidence type="ECO:0000313" key="3">
    <source>
        <dbReference type="Proteomes" id="UP001243717"/>
    </source>
</evidence>
<reference evidence="2 3" key="1">
    <citation type="submission" date="2023-04" db="EMBL/GenBank/DDBJ databases">
        <title>A novel bacteria isolated from coastal sediment.</title>
        <authorList>
            <person name="Liu X.-J."/>
            <person name="Du Z.-J."/>
        </authorList>
    </citation>
    <scope>NUCLEOTIDE SEQUENCE [LARGE SCALE GENOMIC DNA]</scope>
    <source>
        <strain evidence="2 3">SDUM461004</strain>
    </source>
</reference>
<feature type="region of interest" description="Disordered" evidence="1">
    <location>
        <begin position="1"/>
        <end position="21"/>
    </location>
</feature>
<dbReference type="RefSeq" id="WP_308986120.1">
    <property type="nucleotide sequence ID" value="NZ_JARXIC010000029.1"/>
</dbReference>
<dbReference type="EMBL" id="JARXIC010000029">
    <property type="protein sequence ID" value="MDQ8195671.1"/>
    <property type="molecule type" value="Genomic_DNA"/>
</dbReference>
<protein>
    <submittedName>
        <fullName evidence="2">Uncharacterized protein</fullName>
    </submittedName>
</protein>
<name>A0ABU1ALK4_9BACT</name>
<dbReference type="Proteomes" id="UP001243717">
    <property type="component" value="Unassembled WGS sequence"/>
</dbReference>
<comment type="caution">
    <text evidence="2">The sequence shown here is derived from an EMBL/GenBank/DDBJ whole genome shotgun (WGS) entry which is preliminary data.</text>
</comment>
<gene>
    <name evidence="2" type="ORF">QEH59_14650</name>
</gene>
<evidence type="ECO:0000256" key="1">
    <source>
        <dbReference type="SAM" id="MobiDB-lite"/>
    </source>
</evidence>
<organism evidence="2 3">
    <name type="scientific">Thalassobacterium sedimentorum</name>
    <dbReference type="NCBI Taxonomy" id="3041258"/>
    <lineage>
        <taxon>Bacteria</taxon>
        <taxon>Pseudomonadati</taxon>
        <taxon>Verrucomicrobiota</taxon>
        <taxon>Opitutia</taxon>
        <taxon>Puniceicoccales</taxon>
        <taxon>Coraliomargaritaceae</taxon>
        <taxon>Thalassobacterium</taxon>
    </lineage>
</organism>
<keyword evidence="3" id="KW-1185">Reference proteome</keyword>
<proteinExistence type="predicted"/>
<evidence type="ECO:0000313" key="2">
    <source>
        <dbReference type="EMBL" id="MDQ8195671.1"/>
    </source>
</evidence>